<accession>A0A9P7F1G2</accession>
<feature type="compositionally biased region" description="Basic residues" evidence="1">
    <location>
        <begin position="296"/>
        <end position="314"/>
    </location>
</feature>
<gene>
    <name evidence="3" type="ORF">F5147DRAFT_776092</name>
</gene>
<dbReference type="AlphaFoldDB" id="A0A9P7F1G2"/>
<dbReference type="RefSeq" id="XP_041290406.1">
    <property type="nucleotide sequence ID" value="XM_041441807.1"/>
</dbReference>
<protein>
    <recommendedName>
        <fullName evidence="2">Glycosyltransferase 2-like domain-containing protein</fullName>
    </recommendedName>
</protein>
<dbReference type="Pfam" id="PF00535">
    <property type="entry name" value="Glycos_transf_2"/>
    <property type="match status" value="1"/>
</dbReference>
<comment type="caution">
    <text evidence="3">The sequence shown here is derived from an EMBL/GenBank/DDBJ whole genome shotgun (WGS) entry which is preliminary data.</text>
</comment>
<dbReference type="GeneID" id="64704066"/>
<evidence type="ECO:0000313" key="4">
    <source>
        <dbReference type="Proteomes" id="UP000823399"/>
    </source>
</evidence>
<dbReference type="Proteomes" id="UP000823399">
    <property type="component" value="Unassembled WGS sequence"/>
</dbReference>
<dbReference type="InterPro" id="IPR029044">
    <property type="entry name" value="Nucleotide-diphossugar_trans"/>
</dbReference>
<evidence type="ECO:0000256" key="1">
    <source>
        <dbReference type="SAM" id="MobiDB-lite"/>
    </source>
</evidence>
<proteinExistence type="predicted"/>
<dbReference type="SUPFAM" id="SSF53448">
    <property type="entry name" value="Nucleotide-diphospho-sugar transferases"/>
    <property type="match status" value="1"/>
</dbReference>
<keyword evidence="4" id="KW-1185">Reference proteome</keyword>
<dbReference type="PANTHER" id="PTHR10859:SF91">
    <property type="entry name" value="DOLICHYL-PHOSPHATE BETA-GLUCOSYLTRANSFERASE"/>
    <property type="match status" value="1"/>
</dbReference>
<feature type="compositionally biased region" description="Basic and acidic residues" evidence="1">
    <location>
        <begin position="255"/>
        <end position="271"/>
    </location>
</feature>
<feature type="region of interest" description="Disordered" evidence="1">
    <location>
        <begin position="249"/>
        <end position="279"/>
    </location>
</feature>
<feature type="domain" description="Glycosyltransferase 2-like" evidence="2">
    <location>
        <begin position="74"/>
        <end position="129"/>
    </location>
</feature>
<feature type="region of interest" description="Disordered" evidence="1">
    <location>
        <begin position="296"/>
        <end position="327"/>
    </location>
</feature>
<feature type="compositionally biased region" description="Basic and acidic residues" evidence="1">
    <location>
        <begin position="144"/>
        <end position="171"/>
    </location>
</feature>
<dbReference type="EMBL" id="JABBWM010000045">
    <property type="protein sequence ID" value="KAG2103102.1"/>
    <property type="molecule type" value="Genomic_DNA"/>
</dbReference>
<dbReference type="GO" id="GO:0006487">
    <property type="term" value="P:protein N-linked glycosylation"/>
    <property type="evidence" value="ECO:0007669"/>
    <property type="project" value="TreeGrafter"/>
</dbReference>
<feature type="region of interest" description="Disordered" evidence="1">
    <location>
        <begin position="144"/>
        <end position="185"/>
    </location>
</feature>
<name>A0A9P7F1G2_9AGAM</name>
<dbReference type="PANTHER" id="PTHR10859">
    <property type="entry name" value="GLYCOSYL TRANSFERASE"/>
    <property type="match status" value="1"/>
</dbReference>
<evidence type="ECO:0000313" key="3">
    <source>
        <dbReference type="EMBL" id="KAG2103102.1"/>
    </source>
</evidence>
<dbReference type="Gene3D" id="3.90.550.10">
    <property type="entry name" value="Spore Coat Polysaccharide Biosynthesis Protein SpsA, Chain A"/>
    <property type="match status" value="1"/>
</dbReference>
<feature type="region of interest" description="Disordered" evidence="1">
    <location>
        <begin position="369"/>
        <end position="406"/>
    </location>
</feature>
<feature type="compositionally biased region" description="Basic and acidic residues" evidence="1">
    <location>
        <begin position="369"/>
        <end position="402"/>
    </location>
</feature>
<evidence type="ECO:0000259" key="2">
    <source>
        <dbReference type="Pfam" id="PF00535"/>
    </source>
</evidence>
<dbReference type="GO" id="GO:0005789">
    <property type="term" value="C:endoplasmic reticulum membrane"/>
    <property type="evidence" value="ECO:0007669"/>
    <property type="project" value="TreeGrafter"/>
</dbReference>
<sequence>MDQSVYSLIALAISLPCVSDNFNTNIWSFVFTLRRTLSSSHLARPLEKTYRSRKSLKDPLSLPSLANAASIDLSVIIPAYNKTSRLRSMLETTLDHLNSTSIRQARTYELIIIDDDSKDNTSALARLLERANLRWRDRRDLPMDRREPLTKDRRDPHAHPMERLDRPRPPSERGPIPAGPSILQLHLGPIHPHLHTHVLRLERDRERERERKCERERFHAIAPPLDCEREMTIHRDREVLCERAERLRLQQQQQWDRDRDRERERPGEMQPDKPSPSCISTLLTPYALANTHTHTHLSPHAHNTHGHPSSHGHVHIPPPPPPHNSHIQQGCGGMLPVQGQFQALPPPHLHEWDRDREHMQSQRVDRERVYLRLPGPERERHRDIDRDREQRERLSTDQRLSERPGPGEILQLRDRFCRKRRWCSFDNIPLNGKTKIDPENLEKLQKMHARTLVFGDSGTGAGFKYTPIFLACTLFPHLTDPAVRASLPRKQRKIW</sequence>
<dbReference type="InterPro" id="IPR001173">
    <property type="entry name" value="Glyco_trans_2-like"/>
</dbReference>
<organism evidence="3 4">
    <name type="scientific">Suillus discolor</name>
    <dbReference type="NCBI Taxonomy" id="1912936"/>
    <lineage>
        <taxon>Eukaryota</taxon>
        <taxon>Fungi</taxon>
        <taxon>Dikarya</taxon>
        <taxon>Basidiomycota</taxon>
        <taxon>Agaricomycotina</taxon>
        <taxon>Agaricomycetes</taxon>
        <taxon>Agaricomycetidae</taxon>
        <taxon>Boletales</taxon>
        <taxon>Suillineae</taxon>
        <taxon>Suillaceae</taxon>
        <taxon>Suillus</taxon>
    </lineage>
</organism>
<reference evidence="3" key="1">
    <citation type="journal article" date="2020" name="New Phytol.">
        <title>Comparative genomics reveals dynamic genome evolution in host specialist ectomycorrhizal fungi.</title>
        <authorList>
            <person name="Lofgren L.A."/>
            <person name="Nguyen N.H."/>
            <person name="Vilgalys R."/>
            <person name="Ruytinx J."/>
            <person name="Liao H.L."/>
            <person name="Branco S."/>
            <person name="Kuo A."/>
            <person name="LaButti K."/>
            <person name="Lipzen A."/>
            <person name="Andreopoulos W."/>
            <person name="Pangilinan J."/>
            <person name="Riley R."/>
            <person name="Hundley H."/>
            <person name="Na H."/>
            <person name="Barry K."/>
            <person name="Grigoriev I.V."/>
            <person name="Stajich J.E."/>
            <person name="Kennedy P.G."/>
        </authorList>
    </citation>
    <scope>NUCLEOTIDE SEQUENCE</scope>
    <source>
        <strain evidence="3">FC423</strain>
    </source>
</reference>